<dbReference type="OrthoDB" id="5298746at2"/>
<proteinExistence type="predicted"/>
<evidence type="ECO:0000256" key="1">
    <source>
        <dbReference type="SAM" id="Phobius"/>
    </source>
</evidence>
<accession>A0A127FA26</accession>
<keyword evidence="5" id="KW-1185">Reference proteome</keyword>
<keyword evidence="1" id="KW-0472">Membrane</keyword>
<dbReference type="InterPro" id="IPR025746">
    <property type="entry name" value="PilX_N_dom"/>
</dbReference>
<reference evidence="4 5" key="1">
    <citation type="submission" date="2015-06" db="EMBL/GenBank/DDBJ databases">
        <title>A Comprehensive Approach to Explore the Metabolic and Phylogenetic Diversity of Bacterial Steroid Degradation in the Environment: Testosterone as an Example.</title>
        <authorList>
            <person name="Yang F.-C."/>
            <person name="Chen Y.-L."/>
            <person name="Yu C.-P."/>
            <person name="Tang S.-L."/>
            <person name="Wang P.-H."/>
            <person name="Ismail W."/>
            <person name="Wang C.-H."/>
            <person name="Yang C.-Y."/>
            <person name="Chiang Y.-R."/>
        </authorList>
    </citation>
    <scope>NUCLEOTIDE SEQUENCE [LARGE SCALE GENOMIC DNA]</scope>
    <source>
        <strain evidence="4 5">DSM 18526</strain>
    </source>
</reference>
<dbReference type="EMBL" id="CP011971">
    <property type="protein sequence ID" value="AMN47267.1"/>
    <property type="molecule type" value="Genomic_DNA"/>
</dbReference>
<dbReference type="KEGG" id="sdf:ACG33_09200"/>
<dbReference type="Proteomes" id="UP000070250">
    <property type="component" value="Chromosome"/>
</dbReference>
<feature type="transmembrane region" description="Helical" evidence="1">
    <location>
        <begin position="16"/>
        <end position="36"/>
    </location>
</feature>
<protein>
    <submittedName>
        <fullName evidence="4">Type IV pilus assembly protein PilX</fullName>
    </submittedName>
</protein>
<evidence type="ECO:0000259" key="3">
    <source>
        <dbReference type="Pfam" id="PF14341"/>
    </source>
</evidence>
<keyword evidence="1" id="KW-1133">Transmembrane helix</keyword>
<dbReference type="AlphaFoldDB" id="A0A127FA26"/>
<sequence>MNRSTILSTSPTSQQGTVLVVSLLVLLVMTILALSASQATRMQERMAGATRDMDVAFQASEAGLRNSEEMLDQLSVQPDPCSSPGCQVYQIDVLPADLRYLDKNWWDSHGRIFMEGEDNLDIVHEQPQAVVEELAFVPDSLTVGQGAPTGKTYYRVTSRGFGATDKAESVLQSTYTRRFQ</sequence>
<feature type="domain" description="PilX/PilW C-terminal" evidence="2">
    <location>
        <begin position="106"/>
        <end position="177"/>
    </location>
</feature>
<name>A0A127FA26_STEDE</name>
<evidence type="ECO:0000313" key="5">
    <source>
        <dbReference type="Proteomes" id="UP000070250"/>
    </source>
</evidence>
<keyword evidence="1" id="KW-0812">Transmembrane</keyword>
<evidence type="ECO:0000313" key="4">
    <source>
        <dbReference type="EMBL" id="AMN47267.1"/>
    </source>
</evidence>
<dbReference type="Pfam" id="PF14341">
    <property type="entry name" value="PilX_N"/>
    <property type="match status" value="1"/>
</dbReference>
<dbReference type="Pfam" id="PF13681">
    <property type="entry name" value="PilX"/>
    <property type="match status" value="1"/>
</dbReference>
<organism evidence="4 5">
    <name type="scientific">Steroidobacter denitrificans</name>
    <dbReference type="NCBI Taxonomy" id="465721"/>
    <lineage>
        <taxon>Bacteria</taxon>
        <taxon>Pseudomonadati</taxon>
        <taxon>Pseudomonadota</taxon>
        <taxon>Gammaproteobacteria</taxon>
        <taxon>Steroidobacterales</taxon>
        <taxon>Steroidobacteraceae</taxon>
        <taxon>Steroidobacter</taxon>
    </lineage>
</organism>
<dbReference type="RefSeq" id="WP_083536650.1">
    <property type="nucleotide sequence ID" value="NZ_CP011971.1"/>
</dbReference>
<feature type="domain" description="Type 4 fimbrial biogenesis protein PilX N-terminal" evidence="3">
    <location>
        <begin position="15"/>
        <end position="65"/>
    </location>
</feature>
<gene>
    <name evidence="4" type="ORF">ACG33_09200</name>
</gene>
<dbReference type="InterPro" id="IPR025205">
    <property type="entry name" value="PilX/PilW_C"/>
</dbReference>
<dbReference type="STRING" id="465721.ACG33_09200"/>
<evidence type="ECO:0000259" key="2">
    <source>
        <dbReference type="Pfam" id="PF13681"/>
    </source>
</evidence>